<keyword evidence="1" id="KW-0732">Signal</keyword>
<dbReference type="OrthoDB" id="954358at2"/>
<feature type="chain" id="PRO_5018228179" description="Outer membrane protein beta-barrel domain-containing protein" evidence="1">
    <location>
        <begin position="20"/>
        <end position="196"/>
    </location>
</feature>
<sequence length="196" mass="21959">MTRCYFLLVGLLMTASLQAQVLQNRNSIRLGVDLTSLDAPDAVGLRYVGRLAHQFRNDRFLVAAEGGYITKTTLNQPFNEVDPGPNHRERFTADATVFFDFLPHPRHALRLGAGLSAWYRRDDTYRGAAALLAPTGLQGIAIDREERHELNTGGHVAVEYEWLFDPRWGVDVRLRLANLNQAGISSMLGTGISYRF</sequence>
<name>A0A3P1CQG8_9BACT</name>
<keyword evidence="3" id="KW-1185">Reference proteome</keyword>
<dbReference type="InterPro" id="IPR011250">
    <property type="entry name" value="OMP/PagP_B-barrel"/>
</dbReference>
<evidence type="ECO:0000313" key="3">
    <source>
        <dbReference type="Proteomes" id="UP000274271"/>
    </source>
</evidence>
<reference evidence="2 3" key="1">
    <citation type="submission" date="2018-11" db="EMBL/GenBank/DDBJ databases">
        <authorList>
            <person name="Zhou Z."/>
            <person name="Wang G."/>
        </authorList>
    </citation>
    <scope>NUCLEOTIDE SEQUENCE [LARGE SCALE GENOMIC DNA]</scope>
    <source>
        <strain evidence="2 3">KCTC42998</strain>
    </source>
</reference>
<dbReference type="RefSeq" id="WP_124907113.1">
    <property type="nucleotide sequence ID" value="NZ_RQJP01000002.1"/>
</dbReference>
<dbReference type="EMBL" id="RQJP01000002">
    <property type="protein sequence ID" value="RRB15509.1"/>
    <property type="molecule type" value="Genomic_DNA"/>
</dbReference>
<organism evidence="2 3">
    <name type="scientific">Larkinella knui</name>
    <dbReference type="NCBI Taxonomy" id="2025310"/>
    <lineage>
        <taxon>Bacteria</taxon>
        <taxon>Pseudomonadati</taxon>
        <taxon>Bacteroidota</taxon>
        <taxon>Cytophagia</taxon>
        <taxon>Cytophagales</taxon>
        <taxon>Spirosomataceae</taxon>
        <taxon>Larkinella</taxon>
    </lineage>
</organism>
<dbReference type="SUPFAM" id="SSF56925">
    <property type="entry name" value="OMPA-like"/>
    <property type="match status" value="1"/>
</dbReference>
<gene>
    <name evidence="2" type="ORF">EHT87_13365</name>
</gene>
<dbReference type="AlphaFoldDB" id="A0A3P1CQG8"/>
<accession>A0A3P1CQG8</accession>
<evidence type="ECO:0000313" key="2">
    <source>
        <dbReference type="EMBL" id="RRB15509.1"/>
    </source>
</evidence>
<evidence type="ECO:0008006" key="4">
    <source>
        <dbReference type="Google" id="ProtNLM"/>
    </source>
</evidence>
<protein>
    <recommendedName>
        <fullName evidence="4">Outer membrane protein beta-barrel domain-containing protein</fullName>
    </recommendedName>
</protein>
<comment type="caution">
    <text evidence="2">The sequence shown here is derived from an EMBL/GenBank/DDBJ whole genome shotgun (WGS) entry which is preliminary data.</text>
</comment>
<feature type="signal peptide" evidence="1">
    <location>
        <begin position="1"/>
        <end position="19"/>
    </location>
</feature>
<proteinExistence type="predicted"/>
<dbReference type="Proteomes" id="UP000274271">
    <property type="component" value="Unassembled WGS sequence"/>
</dbReference>
<evidence type="ECO:0000256" key="1">
    <source>
        <dbReference type="SAM" id="SignalP"/>
    </source>
</evidence>